<evidence type="ECO:0000313" key="1">
    <source>
        <dbReference type="EMBL" id="CAD8821777.1"/>
    </source>
</evidence>
<dbReference type="EMBL" id="HBFP01008615">
    <property type="protein sequence ID" value="CAD8821777.1"/>
    <property type="molecule type" value="Transcribed_RNA"/>
</dbReference>
<accession>A0A7S0ZHB0</accession>
<organism evidence="1">
    <name type="scientific">Timspurckia oligopyrenoides</name>
    <dbReference type="NCBI Taxonomy" id="708627"/>
    <lineage>
        <taxon>Eukaryota</taxon>
        <taxon>Rhodophyta</taxon>
        <taxon>Bangiophyceae</taxon>
        <taxon>Porphyridiales</taxon>
        <taxon>Porphyridiaceae</taxon>
        <taxon>Timspurckia</taxon>
    </lineage>
</organism>
<reference evidence="1" key="1">
    <citation type="submission" date="2021-01" db="EMBL/GenBank/DDBJ databases">
        <authorList>
            <person name="Corre E."/>
            <person name="Pelletier E."/>
            <person name="Niang G."/>
            <person name="Scheremetjew M."/>
            <person name="Finn R."/>
            <person name="Kale V."/>
            <person name="Holt S."/>
            <person name="Cochrane G."/>
            <person name="Meng A."/>
            <person name="Brown T."/>
            <person name="Cohen L."/>
        </authorList>
    </citation>
    <scope>NUCLEOTIDE SEQUENCE</scope>
    <source>
        <strain evidence="1">CCMP3278</strain>
    </source>
</reference>
<name>A0A7S0ZHB0_9RHOD</name>
<gene>
    <name evidence="1" type="ORF">TOLI1172_LOCUS6173</name>
</gene>
<proteinExistence type="predicted"/>
<protein>
    <submittedName>
        <fullName evidence="1">Uncharacterized protein</fullName>
    </submittedName>
</protein>
<sequence length="727" mass="79638">MDENDNQDNNQFDDMDDASRQLSNNMIMNEFDPESTNPENGSHIVENEQDLNHMMIDNDDENGINTVRDLTLNQNVQIGSSNLAFLSNVDGMNSVPQTPKRQQAAASAAENAHTASEELRLNQEAAVLASRVVQHACNQSMTPLQFGYLVRASLVSSEPPSSPISFDAAEENVLLSEHIFRTRMTSDFLNKEVQFALVNSVLTRICASEAPSTRLFAYLKELLMVGIVSSFSILKGINQKYAESEDGNHETFISEAVKDAFIKLLAQMLPWYNMATCKNVDEMKLECQEFLLALLLILKTFSSEFMTNQSHGTPSQLKALMDDRIIALARASGRRCHEPWMPIQIQATHVIDTTSAFIQSVGRNPSPEQSGALMTAKQWQAICLRLRDGLAAGVATPFTRKVIEAKNGQLSLTLIMEFVLKNTTPILGEGVTLALKEFWTKKESEQGDLETLRKIDAAALGLYMQSLAEQEATAHQNGATPADPAPASKPRHSFREQFRMCEMFVKQFGEAATIRCTSTEKWLSEWGGVSRLSRLLKDVLPVMIPELKCTYSCLMVATAVIAACAMCLGPNLVLEGIAQSNAIDLNPNDELYDLVTVFGSYAVDCLKDVASAEEVHPNHSFGLWLVRLGARAGGLLRLSKCNYGLIVRILRAWEVLNGGKPFTDSCLGRNGVELSPSAVALNSDNAAISGTKASSSLSSSTAVLVVDAADLVESELGLRLLCTEPVQ</sequence>
<dbReference type="AlphaFoldDB" id="A0A7S0ZHB0"/>